<name>A0A0G0NB47_9BACT</name>
<evidence type="ECO:0000313" key="2">
    <source>
        <dbReference type="Proteomes" id="UP000034690"/>
    </source>
</evidence>
<sequence length="104" mass="12173">MERLKVTLRQKSNEILQGILVFLTNKDKEITFELFENNFPEIKGKRLGSLFSGIARTDINGKRIAVSIPQFGSRRKVWKLNKELTDKELEELEVLITNILEERR</sequence>
<comment type="caution">
    <text evidence="1">The sequence shown here is derived from an EMBL/GenBank/DDBJ whole genome shotgun (WGS) entry which is preliminary data.</text>
</comment>
<reference evidence="1 2" key="1">
    <citation type="journal article" date="2015" name="Nature">
        <title>rRNA introns, odd ribosomes, and small enigmatic genomes across a large radiation of phyla.</title>
        <authorList>
            <person name="Brown C.T."/>
            <person name="Hug L.A."/>
            <person name="Thomas B.C."/>
            <person name="Sharon I."/>
            <person name="Castelle C.J."/>
            <person name="Singh A."/>
            <person name="Wilkins M.J."/>
            <person name="Williams K.H."/>
            <person name="Banfield J.F."/>
        </authorList>
    </citation>
    <scope>NUCLEOTIDE SEQUENCE [LARGE SCALE GENOMIC DNA]</scope>
</reference>
<dbReference type="EMBL" id="LBWQ01000018">
    <property type="protein sequence ID" value="KKR13389.1"/>
    <property type="molecule type" value="Genomic_DNA"/>
</dbReference>
<accession>A0A0G0NB47</accession>
<dbReference type="AlphaFoldDB" id="A0A0G0NB47"/>
<dbReference type="Proteomes" id="UP000034690">
    <property type="component" value="Unassembled WGS sequence"/>
</dbReference>
<organism evidence="1 2">
    <name type="scientific">Candidatus Woesebacteria bacterium GW2011_GWA1_39_21b</name>
    <dbReference type="NCBI Taxonomy" id="1618551"/>
    <lineage>
        <taxon>Bacteria</taxon>
        <taxon>Candidatus Woeseibacteriota</taxon>
    </lineage>
</organism>
<protein>
    <submittedName>
        <fullName evidence="1">Uncharacterized protein</fullName>
    </submittedName>
</protein>
<evidence type="ECO:0000313" key="1">
    <source>
        <dbReference type="EMBL" id="KKR13389.1"/>
    </source>
</evidence>
<proteinExistence type="predicted"/>
<gene>
    <name evidence="1" type="ORF">UT40_C0018G0034</name>
</gene>